<dbReference type="InterPro" id="IPR011041">
    <property type="entry name" value="Quinoprot_gluc/sorb_DH_b-prop"/>
</dbReference>
<name>A0A1F6DA70_9BACT</name>
<reference evidence="2 3" key="1">
    <citation type="journal article" date="2016" name="Nat. Commun.">
        <title>Thousands of microbial genomes shed light on interconnected biogeochemical processes in an aquifer system.</title>
        <authorList>
            <person name="Anantharaman K."/>
            <person name="Brown C.T."/>
            <person name="Hug L.A."/>
            <person name="Sharon I."/>
            <person name="Castelle C.J."/>
            <person name="Probst A.J."/>
            <person name="Thomas B.C."/>
            <person name="Singh A."/>
            <person name="Wilkins M.J."/>
            <person name="Karaoz U."/>
            <person name="Brodie E.L."/>
            <person name="Williams K.H."/>
            <person name="Hubbard S.S."/>
            <person name="Banfield J.F."/>
        </authorList>
    </citation>
    <scope>NUCLEOTIDE SEQUENCE [LARGE SCALE GENOMIC DNA]</scope>
</reference>
<dbReference type="InterPro" id="IPR011042">
    <property type="entry name" value="6-blade_b-propeller_TolB-like"/>
</dbReference>
<dbReference type="PANTHER" id="PTHR19328:SF53">
    <property type="entry name" value="MEMBRANE PROTEIN"/>
    <property type="match status" value="1"/>
</dbReference>
<gene>
    <name evidence="2" type="ORF">A2853_00230</name>
</gene>
<dbReference type="Pfam" id="PF22807">
    <property type="entry name" value="TrAA12"/>
    <property type="match status" value="1"/>
</dbReference>
<dbReference type="Gene3D" id="2.120.10.30">
    <property type="entry name" value="TolB, C-terminal domain"/>
    <property type="match status" value="1"/>
</dbReference>
<comment type="caution">
    <text evidence="2">The sequence shown here is derived from an EMBL/GenBank/DDBJ whole genome shotgun (WGS) entry which is preliminary data.</text>
</comment>
<dbReference type="AlphaFoldDB" id="A0A1F6DA70"/>
<evidence type="ECO:0000259" key="1">
    <source>
        <dbReference type="Pfam" id="PF22807"/>
    </source>
</evidence>
<accession>A0A1F6DA70</accession>
<feature type="domain" description="Pyrroloquinoline quinone-dependent pyranose dehydrogenase beta-propeller" evidence="1">
    <location>
        <begin position="53"/>
        <end position="415"/>
    </location>
</feature>
<organism evidence="2 3">
    <name type="scientific">Candidatus Kaiserbacteria bacterium RIFCSPHIGHO2_01_FULL_55_17</name>
    <dbReference type="NCBI Taxonomy" id="1798484"/>
    <lineage>
        <taxon>Bacteria</taxon>
        <taxon>Candidatus Kaiseribacteriota</taxon>
    </lineage>
</organism>
<evidence type="ECO:0000313" key="2">
    <source>
        <dbReference type="EMBL" id="OGG58333.1"/>
    </source>
</evidence>
<sequence length="417" mass="45833">MRKTTAITLALLVLLSFLFFMSPVGKFVAGIYPLVRPAPSLPPSGESLPFMLPEGFATSVYAEDVSGARVMVRDPKGVLLVSETGEGKVVALPNLDADGKADRVITVLEGLDNPHGLLVLCSETGFESVDQDDPSRQSRAEADCTLYVAESHRVAAYRYDVDTYSATFKETLLELPADGGHSTRALMLHPDNKRILVSIGSSCNVCTEEDERRAAILALDPSKEGYSVFARGLRNTVFMTTHYVTGDIWGTEMGRDLLDDDLPPDEMNIIREGGNYGWPICYGKNVHDTDFDKNTYIRNPCMEPFETPSRIDIPAHSAPLGLAFVPEEGWPEEWWYDALVAYHGSWNRSVPTGYKIVRFPLDAHGNPEGPAVDFMTGFMNENGAVIGRPVDILVEPGGTMYVSDDRAGAIYRISRTL</sequence>
<protein>
    <recommendedName>
        <fullName evidence="1">Pyrroloquinoline quinone-dependent pyranose dehydrogenase beta-propeller domain-containing protein</fullName>
    </recommendedName>
</protein>
<evidence type="ECO:0000313" key="3">
    <source>
        <dbReference type="Proteomes" id="UP000177958"/>
    </source>
</evidence>
<dbReference type="Proteomes" id="UP000177958">
    <property type="component" value="Unassembled WGS sequence"/>
</dbReference>
<dbReference type="InterPro" id="IPR054539">
    <property type="entry name" value="Beta-prop_PDH"/>
</dbReference>
<dbReference type="SUPFAM" id="SSF50952">
    <property type="entry name" value="Soluble quinoprotein glucose dehydrogenase"/>
    <property type="match status" value="1"/>
</dbReference>
<dbReference type="PANTHER" id="PTHR19328">
    <property type="entry name" value="HEDGEHOG-INTERACTING PROTEIN"/>
    <property type="match status" value="1"/>
</dbReference>
<dbReference type="EMBL" id="MFKX01000004">
    <property type="protein sequence ID" value="OGG58333.1"/>
    <property type="molecule type" value="Genomic_DNA"/>
</dbReference>
<proteinExistence type="predicted"/>